<organism evidence="1 2">
    <name type="scientific">Diachasma alloeum</name>
    <dbReference type="NCBI Taxonomy" id="454923"/>
    <lineage>
        <taxon>Eukaryota</taxon>
        <taxon>Metazoa</taxon>
        <taxon>Ecdysozoa</taxon>
        <taxon>Arthropoda</taxon>
        <taxon>Hexapoda</taxon>
        <taxon>Insecta</taxon>
        <taxon>Pterygota</taxon>
        <taxon>Neoptera</taxon>
        <taxon>Endopterygota</taxon>
        <taxon>Hymenoptera</taxon>
        <taxon>Apocrita</taxon>
        <taxon>Ichneumonoidea</taxon>
        <taxon>Braconidae</taxon>
        <taxon>Opiinae</taxon>
        <taxon>Diachasma</taxon>
    </lineage>
</organism>
<gene>
    <name evidence="1" type="primary">Obp11</name>
    <name evidence="1" type="ORF">DALL_DALL000232</name>
</gene>
<sequence length="16" mass="2011">MDRVSSEIYHKFFKHS</sequence>
<protein>
    <submittedName>
        <fullName evidence="1">Odorant binding protein</fullName>
    </submittedName>
</protein>
<evidence type="ECO:0000313" key="2">
    <source>
        <dbReference type="Proteomes" id="UP000297026"/>
    </source>
</evidence>
<dbReference type="AlphaFoldDB" id="A0A4E0RNP3"/>
<name>A0A4E0RNP3_9HYME</name>
<dbReference type="EMBL" id="ML158626">
    <property type="protein sequence ID" value="THK33046.1"/>
    <property type="molecule type" value="Genomic_DNA"/>
</dbReference>
<dbReference type="Proteomes" id="UP000297026">
    <property type="component" value="Unassembled WGS sequence"/>
</dbReference>
<keyword evidence="2" id="KW-1185">Reference proteome</keyword>
<accession>A0A4E0RNP3</accession>
<reference evidence="1" key="1">
    <citation type="submission" date="2019-02" db="EMBL/GenBank/DDBJ databases">
        <title>Genome of the parasitoid wasp Diachasma alloeum, an emerging model for ecological speciation and transitions to asexual reproduction.</title>
        <authorList>
            <person name="Robertson H.M."/>
            <person name="Walden K.K."/>
            <person name="Tvedte E.S."/>
            <person name="Hood G.R."/>
            <person name="Feder J.L."/>
            <person name="Forbes A.A."/>
            <person name="Logsdon J.M."/>
            <person name="Mcelroy K.E."/>
        </authorList>
    </citation>
    <scope>NUCLEOTIDE SEQUENCE [LARGE SCALE GENOMIC DNA]</scope>
    <source>
        <strain evidence="1">Michigan</strain>
    </source>
</reference>
<evidence type="ECO:0000313" key="1">
    <source>
        <dbReference type="EMBL" id="THK33046.1"/>
    </source>
</evidence>
<proteinExistence type="predicted"/>